<dbReference type="RefSeq" id="WP_134210593.1">
    <property type="nucleotide sequence ID" value="NZ_CP038015.1"/>
</dbReference>
<evidence type="ECO:0000256" key="1">
    <source>
        <dbReference type="ARBA" id="ARBA00004651"/>
    </source>
</evidence>
<dbReference type="InterPro" id="IPR003856">
    <property type="entry name" value="LPS_length_determ_N"/>
</dbReference>
<keyword evidence="4 7" id="KW-0812">Transmembrane</keyword>
<evidence type="ECO:0000256" key="7">
    <source>
        <dbReference type="SAM" id="Phobius"/>
    </source>
</evidence>
<dbReference type="PANTHER" id="PTHR32309">
    <property type="entry name" value="TYROSINE-PROTEIN KINASE"/>
    <property type="match status" value="1"/>
</dbReference>
<dbReference type="Pfam" id="PF02706">
    <property type="entry name" value="Wzz"/>
    <property type="match status" value="1"/>
</dbReference>
<keyword evidence="6 7" id="KW-0472">Membrane</keyword>
<evidence type="ECO:0000256" key="4">
    <source>
        <dbReference type="ARBA" id="ARBA00022692"/>
    </source>
</evidence>
<evidence type="ECO:0000259" key="8">
    <source>
        <dbReference type="Pfam" id="PF02706"/>
    </source>
</evidence>
<dbReference type="OrthoDB" id="2360475at2"/>
<accession>A0A4P7A0B6</accession>
<gene>
    <name evidence="10" type="ORF">E2636_13090</name>
</gene>
<protein>
    <submittedName>
        <fullName evidence="10">Capsular biosynthesis protein</fullName>
    </submittedName>
</protein>
<keyword evidence="3" id="KW-1003">Cell membrane</keyword>
<feature type="domain" description="Tyrosine-protein kinase G-rich" evidence="9">
    <location>
        <begin position="141"/>
        <end position="193"/>
    </location>
</feature>
<evidence type="ECO:0000313" key="10">
    <source>
        <dbReference type="EMBL" id="QBP42024.1"/>
    </source>
</evidence>
<dbReference type="InterPro" id="IPR032807">
    <property type="entry name" value="GNVR"/>
</dbReference>
<evidence type="ECO:0000256" key="6">
    <source>
        <dbReference type="ARBA" id="ARBA00023136"/>
    </source>
</evidence>
<keyword evidence="5 7" id="KW-1133">Transmembrane helix</keyword>
<dbReference type="AlphaFoldDB" id="A0A4P7A0B6"/>
<organism evidence="10 11">
    <name type="scientific">Paenisporosarcina antarctica</name>
    <dbReference type="NCBI Taxonomy" id="417367"/>
    <lineage>
        <taxon>Bacteria</taxon>
        <taxon>Bacillati</taxon>
        <taxon>Bacillota</taxon>
        <taxon>Bacilli</taxon>
        <taxon>Bacillales</taxon>
        <taxon>Caryophanaceae</taxon>
        <taxon>Paenisporosarcina</taxon>
    </lineage>
</organism>
<reference evidence="10 11" key="1">
    <citation type="submission" date="2019-03" db="EMBL/GenBank/DDBJ databases">
        <title>Complete genome sequence of Paenisporosarcina antarctica CGMCC 1.6503T.</title>
        <authorList>
            <person name="Rong J.-C."/>
            <person name="Chi N.-Y."/>
            <person name="Zhang Q.-F."/>
        </authorList>
    </citation>
    <scope>NUCLEOTIDE SEQUENCE [LARGE SCALE GENOMIC DNA]</scope>
    <source>
        <strain evidence="10 11">CGMCC 1.6503</strain>
    </source>
</reference>
<feature type="transmembrane region" description="Helical" evidence="7">
    <location>
        <begin position="174"/>
        <end position="194"/>
    </location>
</feature>
<feature type="domain" description="Polysaccharide chain length determinant N-terminal" evidence="8">
    <location>
        <begin position="3"/>
        <end position="94"/>
    </location>
</feature>
<name>A0A4P7A0B6_9BACL</name>
<feature type="transmembrane region" description="Helical" evidence="7">
    <location>
        <begin position="20"/>
        <end position="40"/>
    </location>
</feature>
<comment type="subcellular location">
    <subcellularLocation>
        <location evidence="1">Cell membrane</location>
        <topology evidence="1">Multi-pass membrane protein</topology>
    </subcellularLocation>
</comment>
<evidence type="ECO:0000256" key="5">
    <source>
        <dbReference type="ARBA" id="ARBA00022989"/>
    </source>
</evidence>
<dbReference type="Proteomes" id="UP000294292">
    <property type="component" value="Chromosome"/>
</dbReference>
<proteinExistence type="inferred from homology"/>
<evidence type="ECO:0000259" key="9">
    <source>
        <dbReference type="Pfam" id="PF13807"/>
    </source>
</evidence>
<dbReference type="InterPro" id="IPR050445">
    <property type="entry name" value="Bact_polysacc_biosynth/exp"/>
</dbReference>
<dbReference type="EMBL" id="CP038015">
    <property type="protein sequence ID" value="QBP42024.1"/>
    <property type="molecule type" value="Genomic_DNA"/>
</dbReference>
<keyword evidence="11" id="KW-1185">Reference proteome</keyword>
<evidence type="ECO:0000256" key="2">
    <source>
        <dbReference type="ARBA" id="ARBA00006683"/>
    </source>
</evidence>
<dbReference type="Pfam" id="PF13807">
    <property type="entry name" value="GNVR"/>
    <property type="match status" value="1"/>
</dbReference>
<dbReference type="GO" id="GO:0005886">
    <property type="term" value="C:plasma membrane"/>
    <property type="evidence" value="ECO:0007669"/>
    <property type="project" value="UniProtKB-SubCell"/>
</dbReference>
<comment type="similarity">
    <text evidence="2">Belongs to the CpsC/CapA family.</text>
</comment>
<evidence type="ECO:0000256" key="3">
    <source>
        <dbReference type="ARBA" id="ARBA00022475"/>
    </source>
</evidence>
<sequence>MEETISLQDLFKTLRKRMALITILTVLAITVSGVISYVFITPIYQASTQILINQEKVDSTVLNPQAIQTDLQLINTYNVIIKSSAILDKVAEELDLPSAGALNGQITVNSEQNSQVVNITVQNQSPKLAVDIANTVASVFQEDIKPLMNVDNVNILAAAKLPDNPSPVNPNPPLNMAIAAVVGLMLGVGIAFLLEYLDTSIKSEQDVEDSLGLPILGLISSIPDSEMVTTEQTMVQRRKRG</sequence>
<evidence type="ECO:0000313" key="11">
    <source>
        <dbReference type="Proteomes" id="UP000294292"/>
    </source>
</evidence>
<dbReference type="GO" id="GO:0004713">
    <property type="term" value="F:protein tyrosine kinase activity"/>
    <property type="evidence" value="ECO:0007669"/>
    <property type="project" value="TreeGrafter"/>
</dbReference>
<dbReference type="KEGG" id="panc:E2636_13090"/>
<dbReference type="PANTHER" id="PTHR32309:SF13">
    <property type="entry name" value="FERRIC ENTEROBACTIN TRANSPORT PROTEIN FEPE"/>
    <property type="match status" value="1"/>
</dbReference>